<keyword evidence="7" id="KW-0689">Ribosomal protein</keyword>
<dbReference type="InterPro" id="IPR001377">
    <property type="entry name" value="Ribosomal_eS6"/>
</dbReference>
<evidence type="ECO:0000256" key="2">
    <source>
        <dbReference type="ARBA" id="ARBA00009312"/>
    </source>
</evidence>
<keyword evidence="19" id="KW-0175">Coiled coil</keyword>
<feature type="non-terminal residue" evidence="22">
    <location>
        <position position="1"/>
    </location>
</feature>
<evidence type="ECO:0000256" key="4">
    <source>
        <dbReference type="ARBA" id="ARBA00022553"/>
    </source>
</evidence>
<evidence type="ECO:0000256" key="3">
    <source>
        <dbReference type="ARBA" id="ARBA00022448"/>
    </source>
</evidence>
<comment type="subcellular location">
    <subcellularLocation>
        <location evidence="1">Lysosome membrane</location>
        <topology evidence="1">Single-pass type I membrane protein</topology>
    </subcellularLocation>
</comment>
<organism evidence="22 23">
    <name type="scientific">Monodon monoceros</name>
    <name type="common">Narwhal</name>
    <name type="synonym">Ceratodon monodon</name>
    <dbReference type="NCBI Taxonomy" id="40151"/>
    <lineage>
        <taxon>Eukaryota</taxon>
        <taxon>Metazoa</taxon>
        <taxon>Chordata</taxon>
        <taxon>Craniata</taxon>
        <taxon>Vertebrata</taxon>
        <taxon>Euteleostomi</taxon>
        <taxon>Mammalia</taxon>
        <taxon>Eutheria</taxon>
        <taxon>Laurasiatheria</taxon>
        <taxon>Artiodactyla</taxon>
        <taxon>Whippomorpha</taxon>
        <taxon>Cetacea</taxon>
        <taxon>Odontoceti</taxon>
        <taxon>Monodontidae</taxon>
        <taxon>Monodon</taxon>
    </lineage>
</organism>
<keyword evidence="10" id="KW-1015">Disulfide bond</keyword>
<dbReference type="InterPro" id="IPR009011">
    <property type="entry name" value="Man6P_isomerase_rcpt-bd_dom_sf"/>
</dbReference>
<evidence type="ECO:0000256" key="15">
    <source>
        <dbReference type="ARBA" id="ARBA00035278"/>
    </source>
</evidence>
<evidence type="ECO:0000256" key="18">
    <source>
        <dbReference type="ARBA" id="ARBA00069343"/>
    </source>
</evidence>
<dbReference type="Proteomes" id="UP000308365">
    <property type="component" value="Unassembled WGS sequence"/>
</dbReference>
<dbReference type="Gene3D" id="1.20.5.2650">
    <property type="match status" value="1"/>
</dbReference>
<dbReference type="GO" id="GO:0005765">
    <property type="term" value="C:lysosomal membrane"/>
    <property type="evidence" value="ECO:0007669"/>
    <property type="project" value="UniProtKB-SubCell"/>
</dbReference>
<keyword evidence="14" id="KW-0687">Ribonucleoprotein</keyword>
<accession>A0A4U1FQS2</accession>
<evidence type="ECO:0000256" key="14">
    <source>
        <dbReference type="ARBA" id="ARBA00023274"/>
    </source>
</evidence>
<dbReference type="Pfam" id="PF02157">
    <property type="entry name" value="Man-6-P_recep"/>
    <property type="match status" value="1"/>
</dbReference>
<evidence type="ECO:0000256" key="9">
    <source>
        <dbReference type="ARBA" id="ARBA00023136"/>
    </source>
</evidence>
<dbReference type="AlphaFoldDB" id="A0A4U1FQS2"/>
<keyword evidence="4" id="KW-0597">Phosphoprotein</keyword>
<evidence type="ECO:0000256" key="11">
    <source>
        <dbReference type="ARBA" id="ARBA00023170"/>
    </source>
</evidence>
<reference evidence="23" key="1">
    <citation type="journal article" date="2019" name="IScience">
        <title>Narwhal Genome Reveals Long-Term Low Genetic Diversity despite Current Large Abundance Size.</title>
        <authorList>
            <person name="Westbury M.V."/>
            <person name="Petersen B."/>
            <person name="Garde E."/>
            <person name="Heide-Jorgensen M.P."/>
            <person name="Lorenzen E.D."/>
        </authorList>
    </citation>
    <scope>NUCLEOTIDE SEQUENCE [LARGE SCALE GENOMIC DNA]</scope>
</reference>
<evidence type="ECO:0000256" key="20">
    <source>
        <dbReference type="SAM" id="Phobius"/>
    </source>
</evidence>
<keyword evidence="9 20" id="KW-0472">Membrane</keyword>
<gene>
    <name evidence="22" type="ORF">EI555_018135</name>
</gene>
<evidence type="ECO:0000256" key="19">
    <source>
        <dbReference type="SAM" id="Coils"/>
    </source>
</evidence>
<feature type="coiled-coil region" evidence="19">
    <location>
        <begin position="209"/>
        <end position="240"/>
    </location>
</feature>
<dbReference type="GO" id="GO:1990904">
    <property type="term" value="C:ribonucleoprotein complex"/>
    <property type="evidence" value="ECO:0007669"/>
    <property type="project" value="UniProtKB-KW"/>
</dbReference>
<dbReference type="GO" id="GO:0006622">
    <property type="term" value="P:protein targeting to lysosome"/>
    <property type="evidence" value="ECO:0007669"/>
    <property type="project" value="InterPro"/>
</dbReference>
<dbReference type="PANTHER" id="PTHR15071">
    <property type="entry name" value="MANNOSE-6-PHOSPHATE RECEPTOR FAMILY MEMBER"/>
    <property type="match status" value="1"/>
</dbReference>
<feature type="transmembrane region" description="Helical" evidence="20">
    <location>
        <begin position="425"/>
        <end position="449"/>
    </location>
</feature>
<dbReference type="InterPro" id="IPR044865">
    <property type="entry name" value="MRH_dom"/>
</dbReference>
<dbReference type="GO" id="GO:0003735">
    <property type="term" value="F:structural constituent of ribosome"/>
    <property type="evidence" value="ECO:0007669"/>
    <property type="project" value="InterPro"/>
</dbReference>
<dbReference type="GO" id="GO:0005802">
    <property type="term" value="C:trans-Golgi network"/>
    <property type="evidence" value="ECO:0007669"/>
    <property type="project" value="TreeGrafter"/>
</dbReference>
<evidence type="ECO:0000256" key="7">
    <source>
        <dbReference type="ARBA" id="ARBA00022980"/>
    </source>
</evidence>
<keyword evidence="8 20" id="KW-1133">Transmembrane helix</keyword>
<dbReference type="InterPro" id="IPR000296">
    <property type="entry name" value="Man-6-P_rcpt_cation_dep"/>
</dbReference>
<dbReference type="GO" id="GO:0006412">
    <property type="term" value="P:translation"/>
    <property type="evidence" value="ECO:0007669"/>
    <property type="project" value="InterPro"/>
</dbReference>
<dbReference type="PROSITE" id="PS51914">
    <property type="entry name" value="MRH"/>
    <property type="match status" value="1"/>
</dbReference>
<keyword evidence="13" id="KW-0458">Lysosome</keyword>
<sequence>AARHFLFPVPGVEPCEALVGSLTLPRALEPGSAAGPSLVLSPSREQAVGHFRMKLNISFPANGCQKLIEVDDEQKLHTFCKKHMATEVAANALGEEWKGVWTHGRVYLLLSKGHSCYRPRRTGERKDRSVRGCIVDANLSVLNLVIVEKGEKHIPGLTTSPRQLGPKRASRIHKLFSLSLCPPVYCERKPLNKEGKKPRTKAHVFCNTNEEAAEYAKLLAKRMKEAKEKQQEQIAKRRRLMFPLYSSWRTGLLLLLAVAVRESWQTEEKTCDLVGEKDKESEKELALLKRLTPLFNKSFESTVGQGQDMYVYMFRVCREAGNHTSGAGLVQINKSNGKETVVGRLNRTQIFNGSNWIMLIYKGGDEYDSHCGKEQRRAVVMISCNRHTLADNFNPVFEERGKVQDCFYLFEIDSSLACSPEISHLSVGSVLLVTFASLIAVYIIGGFLYQRLVVGAKGMEQFPHLAFWQDLGNLVADGCDFVCRSKPRNVPAAYRGVGDDQLGEESEERDDHLLPILLEREWRQKWDIQGSATFCPGCGGCSTCPFFWLRDVSSCPRHYSCGETVLIF</sequence>
<keyword evidence="6" id="KW-0732">Signal</keyword>
<comment type="caution">
    <text evidence="22">The sequence shown here is derived from an EMBL/GenBank/DDBJ whole genome shotgun (WGS) entry which is preliminary data.</text>
</comment>
<evidence type="ECO:0000256" key="13">
    <source>
        <dbReference type="ARBA" id="ARBA00023228"/>
    </source>
</evidence>
<dbReference type="EMBL" id="RWIC01000037">
    <property type="protein sequence ID" value="TKC52157.1"/>
    <property type="molecule type" value="Genomic_DNA"/>
</dbReference>
<dbReference type="PRINTS" id="PR00715">
    <property type="entry name" value="MAN6PRECEPTR"/>
</dbReference>
<proteinExistence type="inferred from homology"/>
<dbReference type="SUPFAM" id="SSF50911">
    <property type="entry name" value="Mannose 6-phosphate receptor domain"/>
    <property type="match status" value="1"/>
</dbReference>
<evidence type="ECO:0000256" key="5">
    <source>
        <dbReference type="ARBA" id="ARBA00022692"/>
    </source>
</evidence>
<dbReference type="GO" id="GO:0005768">
    <property type="term" value="C:endosome"/>
    <property type="evidence" value="ECO:0007669"/>
    <property type="project" value="InterPro"/>
</dbReference>
<dbReference type="SMART" id="SM01405">
    <property type="entry name" value="Ribosomal_S6e"/>
    <property type="match status" value="1"/>
</dbReference>
<dbReference type="Gene3D" id="2.70.130.10">
    <property type="entry name" value="Mannose-6-phosphate receptor binding domain"/>
    <property type="match status" value="1"/>
</dbReference>
<evidence type="ECO:0000313" key="23">
    <source>
        <dbReference type="Proteomes" id="UP000308365"/>
    </source>
</evidence>
<dbReference type="InterPro" id="IPR028927">
    <property type="entry name" value="Man-6-P_rcpt"/>
</dbReference>
<dbReference type="GO" id="GO:0019904">
    <property type="term" value="F:protein domain specific binding"/>
    <property type="evidence" value="ECO:0007669"/>
    <property type="project" value="InterPro"/>
</dbReference>
<evidence type="ECO:0000256" key="6">
    <source>
        <dbReference type="ARBA" id="ARBA00022729"/>
    </source>
</evidence>
<feature type="domain" description="MRH" evidence="21">
    <location>
        <begin position="278"/>
        <end position="420"/>
    </location>
</feature>
<dbReference type="FunFam" id="2.70.130.10:FF:000008">
    <property type="entry name" value="Cation-dependent mannose-6-phosphate receptor"/>
    <property type="match status" value="1"/>
</dbReference>
<protein>
    <recommendedName>
        <fullName evidence="18">Cation-dependent mannose-6-phosphate receptor</fullName>
    </recommendedName>
    <alternativeName>
        <fullName evidence="16">40S ribosomal protein S6</fullName>
    </alternativeName>
    <alternativeName>
        <fullName evidence="15">Small ribosomal subunit protein eS6</fullName>
    </alternativeName>
</protein>
<name>A0A4U1FQS2_MONMO</name>
<dbReference type="Pfam" id="PF01092">
    <property type="entry name" value="Ribosomal_S6e"/>
    <property type="match status" value="1"/>
</dbReference>
<evidence type="ECO:0000256" key="1">
    <source>
        <dbReference type="ARBA" id="ARBA00004352"/>
    </source>
</evidence>
<keyword evidence="5 20" id="KW-0812">Transmembrane</keyword>
<comment type="similarity">
    <text evidence="2">Belongs to the eukaryotic ribosomal protein eS6 family.</text>
</comment>
<dbReference type="PANTHER" id="PTHR15071:SF29">
    <property type="entry name" value="CATION-DEPENDENT MANNOSE-6-PHOSPHATE RECEPTOR"/>
    <property type="match status" value="1"/>
</dbReference>
<comment type="function">
    <text evidence="17">Transport of phosphorylated lysosomal enzymes from the Golgi complex and the cell surface to lysosomes. Lysosomal enzymes bearing phosphomannosyl residues bind specifically to mannose-6-phosphate receptors in the Golgi apparatus and the resulting receptor-ligand complex is transported to an acidic prelyosomal compartment where the low pH mediates the dissociation of the complex.</text>
</comment>
<evidence type="ECO:0000256" key="10">
    <source>
        <dbReference type="ARBA" id="ARBA00023157"/>
    </source>
</evidence>
<keyword evidence="3" id="KW-0813">Transport</keyword>
<evidence type="ECO:0000313" key="22">
    <source>
        <dbReference type="EMBL" id="TKC52157.1"/>
    </source>
</evidence>
<keyword evidence="12" id="KW-0325">Glycoprotein</keyword>
<evidence type="ECO:0000256" key="17">
    <source>
        <dbReference type="ARBA" id="ARBA00059814"/>
    </source>
</evidence>
<keyword evidence="11" id="KW-0675">Receptor</keyword>
<evidence type="ECO:0000256" key="12">
    <source>
        <dbReference type="ARBA" id="ARBA00023180"/>
    </source>
</evidence>
<evidence type="ECO:0000259" key="21">
    <source>
        <dbReference type="PROSITE" id="PS51914"/>
    </source>
</evidence>
<evidence type="ECO:0000256" key="8">
    <source>
        <dbReference type="ARBA" id="ARBA00022989"/>
    </source>
</evidence>
<evidence type="ECO:0000256" key="16">
    <source>
        <dbReference type="ARBA" id="ARBA00035403"/>
    </source>
</evidence>
<dbReference type="GO" id="GO:0005840">
    <property type="term" value="C:ribosome"/>
    <property type="evidence" value="ECO:0007669"/>
    <property type="project" value="UniProtKB-KW"/>
</dbReference>